<dbReference type="KEGG" id="strr:EKD16_23185"/>
<evidence type="ECO:0000256" key="1">
    <source>
        <dbReference type="SAM" id="MobiDB-lite"/>
    </source>
</evidence>
<dbReference type="Proteomes" id="UP000292235">
    <property type="component" value="Chromosome"/>
</dbReference>
<dbReference type="PANTHER" id="PTHR34989">
    <property type="entry name" value="PROTEIN HDED"/>
    <property type="match status" value="1"/>
</dbReference>
<proteinExistence type="predicted"/>
<keyword evidence="2" id="KW-0472">Membrane</keyword>
<keyword evidence="2" id="KW-1133">Transmembrane helix</keyword>
<keyword evidence="4" id="KW-1185">Reference proteome</keyword>
<dbReference type="InterPro" id="IPR052712">
    <property type="entry name" value="Acid_resist_chaperone_HdeD"/>
</dbReference>
<evidence type="ECO:0000256" key="2">
    <source>
        <dbReference type="SAM" id="Phobius"/>
    </source>
</evidence>
<dbReference type="PANTHER" id="PTHR34989:SF1">
    <property type="entry name" value="PROTEIN HDED"/>
    <property type="match status" value="1"/>
</dbReference>
<dbReference type="Pfam" id="PF03729">
    <property type="entry name" value="DUF308"/>
    <property type="match status" value="2"/>
</dbReference>
<feature type="transmembrane region" description="Helical" evidence="2">
    <location>
        <begin position="9"/>
        <end position="29"/>
    </location>
</feature>
<reference evidence="3 4" key="1">
    <citation type="submission" date="2019-02" db="EMBL/GenBank/DDBJ databases">
        <authorList>
            <person name="Khodamoradi S."/>
            <person name="Hahnke R.L."/>
            <person name="Kaempfer P."/>
            <person name="Schumann P."/>
            <person name="Rohde M."/>
            <person name="Steinert M."/>
            <person name="Luzhetskyy A."/>
            <person name="Wink J."/>
            <person name="Ruckert C."/>
        </authorList>
    </citation>
    <scope>NUCLEOTIDE SEQUENCE [LARGE SCALE GENOMIC DNA]</scope>
    <source>
        <strain evidence="3 4">M2</strain>
    </source>
</reference>
<dbReference type="GO" id="GO:0005886">
    <property type="term" value="C:plasma membrane"/>
    <property type="evidence" value="ECO:0007669"/>
    <property type="project" value="TreeGrafter"/>
</dbReference>
<dbReference type="EMBL" id="CP036455">
    <property type="protein sequence ID" value="QBI56390.1"/>
    <property type="molecule type" value="Genomic_DNA"/>
</dbReference>
<accession>A0A4P6Q7M6</accession>
<keyword evidence="2" id="KW-0812">Transmembrane</keyword>
<gene>
    <name evidence="3" type="ORF">EKD16_23185</name>
</gene>
<dbReference type="AlphaFoldDB" id="A0A4P6Q7M6"/>
<evidence type="ECO:0000313" key="3">
    <source>
        <dbReference type="EMBL" id="QBI56390.1"/>
    </source>
</evidence>
<feature type="transmembrane region" description="Helical" evidence="2">
    <location>
        <begin position="35"/>
        <end position="55"/>
    </location>
</feature>
<feature type="compositionally biased region" description="Gly residues" evidence="1">
    <location>
        <begin position="174"/>
        <end position="185"/>
    </location>
</feature>
<dbReference type="RefSeq" id="WP_131101242.1">
    <property type="nucleotide sequence ID" value="NZ_CP036455.1"/>
</dbReference>
<feature type="transmembrane region" description="Helical" evidence="2">
    <location>
        <begin position="147"/>
        <end position="165"/>
    </location>
</feature>
<name>A0A4P6Q7M6_9ACTN</name>
<dbReference type="OrthoDB" id="193343at2"/>
<sequence>MLDYLAEHWWVLAVRGAAAIVFGLVAVLWPAITAAALATVFGVYALVEGVFAGWAALRARDEDRPPLVGEAVLGAVVGLVVLAWPTAGVAVLTVLLGLWAVVTGVFEIITAYRLRRELSGEWLYIFAGALSVAIGVLIWIAVIPVAFVIGIYALFFGAALIGLSLRMRSLGQGTGGTLRSGGSPGGPRADGTL</sequence>
<organism evidence="3 4">
    <name type="scientific">Streptomonospora litoralis</name>
    <dbReference type="NCBI Taxonomy" id="2498135"/>
    <lineage>
        <taxon>Bacteria</taxon>
        <taxon>Bacillati</taxon>
        <taxon>Actinomycetota</taxon>
        <taxon>Actinomycetes</taxon>
        <taxon>Streptosporangiales</taxon>
        <taxon>Nocardiopsidaceae</taxon>
        <taxon>Streptomonospora</taxon>
    </lineage>
</organism>
<feature type="region of interest" description="Disordered" evidence="1">
    <location>
        <begin position="174"/>
        <end position="193"/>
    </location>
</feature>
<evidence type="ECO:0000313" key="4">
    <source>
        <dbReference type="Proteomes" id="UP000292235"/>
    </source>
</evidence>
<feature type="transmembrane region" description="Helical" evidence="2">
    <location>
        <begin position="67"/>
        <end position="84"/>
    </location>
</feature>
<protein>
    <submittedName>
        <fullName evidence="3">Acid-resistance membrane protein</fullName>
    </submittedName>
</protein>
<feature type="transmembrane region" description="Helical" evidence="2">
    <location>
        <begin position="122"/>
        <end position="141"/>
    </location>
</feature>
<dbReference type="InterPro" id="IPR005325">
    <property type="entry name" value="DUF308_memb"/>
</dbReference>